<dbReference type="GO" id="GO:0016020">
    <property type="term" value="C:membrane"/>
    <property type="evidence" value="ECO:0007669"/>
    <property type="project" value="TreeGrafter"/>
</dbReference>
<evidence type="ECO:0000259" key="12">
    <source>
        <dbReference type="Pfam" id="PF14845"/>
    </source>
</evidence>
<evidence type="ECO:0000256" key="1">
    <source>
        <dbReference type="ARBA" id="ARBA00001231"/>
    </source>
</evidence>
<dbReference type="InterPro" id="IPR029019">
    <property type="entry name" value="HEX_eukaryotic_N"/>
</dbReference>
<dbReference type="GO" id="GO:0005975">
    <property type="term" value="P:carbohydrate metabolic process"/>
    <property type="evidence" value="ECO:0007669"/>
    <property type="project" value="InterPro"/>
</dbReference>
<sequence>MKPFITCFLISLCIIIFCAYNCDSVVPKLVKYHNTGVYYNLVESITFIHSYTCCYILTDALKRFEQSLTLLKQYPKIPAHLSNNTIHTILISISSGCDESNGELWPTELMNETYSIIVFNEKIILQSKEIWGTLHGLETLLQLVYRSSLDTKIIEGGVILDEPLYQHRGFLIDTSRHYLSIDEIKKFIDAMSMVKMNVLHWHIVDDQSFPYVSKTFPELSLKGAFHPNILIYTPSDVEDLVNYARLRGIRIMPEFDTPGHVDSWGKGYPEVLTKCYIKGEPDGSLGPINPTTNISYNFITQLYTELLTVFPDNWFHLGGDEVSYDCWRSNPSINEFMKQMEFGDDYHRLEGYYINRLIKIINDIKPSKRQITPVVWQEIFQNGFRGDKSTIIHVWKDLDWQSVVKNITKTGYKVLFSAAWYLNYISYGDDWKNYYHVNPRDFGGTKEDAKLVIGGEAAMWGEYVDDTNLFSRSWPRGSAVAERLWTDEAPNMTDFIPRVKELRCRMLSRGWNAEPINGPGFCPL</sequence>
<evidence type="ECO:0000256" key="5">
    <source>
        <dbReference type="ARBA" id="ARBA00023180"/>
    </source>
</evidence>
<evidence type="ECO:0000256" key="6">
    <source>
        <dbReference type="ARBA" id="ARBA00023295"/>
    </source>
</evidence>
<evidence type="ECO:0000256" key="9">
    <source>
        <dbReference type="PIRSR" id="PIRSR001093-2"/>
    </source>
</evidence>
<name>Q5DB96_SCHJA</name>
<keyword evidence="9" id="KW-1015">Disulfide bond</keyword>
<feature type="disulfide bond" evidence="9">
    <location>
        <begin position="54"/>
        <end position="97"/>
    </location>
</feature>
<dbReference type="Gene3D" id="3.30.379.10">
    <property type="entry name" value="Chitobiase/beta-hexosaminidase domain 2-like"/>
    <property type="match status" value="1"/>
</dbReference>
<dbReference type="SUPFAM" id="SSF55545">
    <property type="entry name" value="beta-N-acetylhexosaminidase-like domain"/>
    <property type="match status" value="1"/>
</dbReference>
<evidence type="ECO:0000256" key="8">
    <source>
        <dbReference type="PIRSR" id="PIRSR001093-1"/>
    </source>
</evidence>
<dbReference type="AlphaFoldDB" id="Q5DB96"/>
<dbReference type="PRINTS" id="PR00738">
    <property type="entry name" value="GLHYDRLASE20"/>
</dbReference>
<dbReference type="Gene3D" id="3.20.20.80">
    <property type="entry name" value="Glycosidases"/>
    <property type="match status" value="1"/>
</dbReference>
<dbReference type="EC" id="3.2.1.52" evidence="7"/>
<evidence type="ECO:0000256" key="4">
    <source>
        <dbReference type="ARBA" id="ARBA00022801"/>
    </source>
</evidence>
<dbReference type="CDD" id="cd06562">
    <property type="entry name" value="GH20_HexA_HexB-like"/>
    <property type="match status" value="1"/>
</dbReference>
<evidence type="ECO:0000313" key="13">
    <source>
        <dbReference type="EMBL" id="AAW26910.1"/>
    </source>
</evidence>
<dbReference type="InterPro" id="IPR015883">
    <property type="entry name" value="Glyco_hydro_20_cat"/>
</dbReference>
<feature type="domain" description="Beta-hexosaminidase eukaryotic type N-terminal" evidence="12">
    <location>
        <begin position="52"/>
        <end position="143"/>
    </location>
</feature>
<dbReference type="InterPro" id="IPR017853">
    <property type="entry name" value="GH"/>
</dbReference>
<keyword evidence="3 10" id="KW-0732">Signal</keyword>
<evidence type="ECO:0000256" key="10">
    <source>
        <dbReference type="SAM" id="SignalP"/>
    </source>
</evidence>
<dbReference type="CAZy" id="GH20">
    <property type="family name" value="Glycoside Hydrolase Family 20"/>
</dbReference>
<dbReference type="FunFam" id="3.20.20.80:FF:000063">
    <property type="entry name" value="Beta-hexosaminidase"/>
    <property type="match status" value="1"/>
</dbReference>
<comment type="similarity">
    <text evidence="2 7">Belongs to the glycosyl hydrolase 20 family.</text>
</comment>
<proteinExistence type="evidence at transcript level"/>
<dbReference type="PANTHER" id="PTHR22600">
    <property type="entry name" value="BETA-HEXOSAMINIDASE"/>
    <property type="match status" value="1"/>
</dbReference>
<evidence type="ECO:0000256" key="7">
    <source>
        <dbReference type="PIRNR" id="PIRNR001093"/>
    </source>
</evidence>
<dbReference type="GO" id="GO:0005764">
    <property type="term" value="C:lysosome"/>
    <property type="evidence" value="ECO:0007669"/>
    <property type="project" value="TreeGrafter"/>
</dbReference>
<dbReference type="PIRSF" id="PIRSF001093">
    <property type="entry name" value="B-hxosamndse_ab_euk"/>
    <property type="match status" value="1"/>
</dbReference>
<dbReference type="EMBL" id="AY815178">
    <property type="protein sequence ID" value="AAW26910.1"/>
    <property type="molecule type" value="mRNA"/>
</dbReference>
<dbReference type="GO" id="GO:0006689">
    <property type="term" value="P:ganglioside catabolic process"/>
    <property type="evidence" value="ECO:0007669"/>
    <property type="project" value="TreeGrafter"/>
</dbReference>
<evidence type="ECO:0000256" key="3">
    <source>
        <dbReference type="ARBA" id="ARBA00022729"/>
    </source>
</evidence>
<feature type="active site" description="Proton donor" evidence="8">
    <location>
        <position position="321"/>
    </location>
</feature>
<evidence type="ECO:0000256" key="2">
    <source>
        <dbReference type="ARBA" id="ARBA00006285"/>
    </source>
</evidence>
<dbReference type="SUPFAM" id="SSF51445">
    <property type="entry name" value="(Trans)glycosidases"/>
    <property type="match status" value="1"/>
</dbReference>
<protein>
    <recommendedName>
        <fullName evidence="7">Beta-hexosaminidase</fullName>
        <ecNumber evidence="7">3.2.1.52</ecNumber>
    </recommendedName>
</protein>
<dbReference type="GO" id="GO:0004563">
    <property type="term" value="F:beta-N-acetylhexosaminidase activity"/>
    <property type="evidence" value="ECO:0007669"/>
    <property type="project" value="UniProtKB-EC"/>
</dbReference>
<dbReference type="Pfam" id="PF00728">
    <property type="entry name" value="Glyco_hydro_20"/>
    <property type="match status" value="1"/>
</dbReference>
<dbReference type="GO" id="GO:0030203">
    <property type="term" value="P:glycosaminoglycan metabolic process"/>
    <property type="evidence" value="ECO:0007669"/>
    <property type="project" value="TreeGrafter"/>
</dbReference>
<accession>Q5DB96</accession>
<dbReference type="Pfam" id="PF14845">
    <property type="entry name" value="Glycohydro_20b2"/>
    <property type="match status" value="1"/>
</dbReference>
<organism evidence="13">
    <name type="scientific">Schistosoma japonicum</name>
    <name type="common">Blood fluke</name>
    <dbReference type="NCBI Taxonomy" id="6182"/>
    <lineage>
        <taxon>Eukaryota</taxon>
        <taxon>Metazoa</taxon>
        <taxon>Spiralia</taxon>
        <taxon>Lophotrochozoa</taxon>
        <taxon>Platyhelminthes</taxon>
        <taxon>Trematoda</taxon>
        <taxon>Digenea</taxon>
        <taxon>Strigeidida</taxon>
        <taxon>Schistosomatoidea</taxon>
        <taxon>Schistosomatidae</taxon>
        <taxon>Schistosoma</taxon>
    </lineage>
</organism>
<feature type="disulfide bond" evidence="9">
    <location>
        <begin position="275"/>
        <end position="326"/>
    </location>
</feature>
<comment type="catalytic activity">
    <reaction evidence="1 7">
        <text>Hydrolysis of terminal non-reducing N-acetyl-D-hexosamine residues in N-acetyl-beta-D-hexosaminides.</text>
        <dbReference type="EC" id="3.2.1.52"/>
    </reaction>
</comment>
<keyword evidence="4 7" id="KW-0378">Hydrolase</keyword>
<keyword evidence="6 7" id="KW-0326">Glycosidase</keyword>
<feature type="chain" id="PRO_5004254145" description="Beta-hexosaminidase" evidence="10">
    <location>
        <begin position="25"/>
        <end position="524"/>
    </location>
</feature>
<keyword evidence="5" id="KW-0325">Glycoprotein</keyword>
<evidence type="ECO:0000259" key="11">
    <source>
        <dbReference type="Pfam" id="PF00728"/>
    </source>
</evidence>
<feature type="disulfide bond" evidence="9">
    <location>
        <begin position="504"/>
        <end position="522"/>
    </location>
</feature>
<dbReference type="PANTHER" id="PTHR22600:SF21">
    <property type="entry name" value="BETA-HEXOSAMINIDASE A"/>
    <property type="match status" value="1"/>
</dbReference>
<dbReference type="InterPro" id="IPR029018">
    <property type="entry name" value="Hex-like_dom2"/>
</dbReference>
<reference evidence="13" key="1">
    <citation type="submission" date="2004-11" db="EMBL/GenBank/DDBJ databases">
        <title>The full-length cDNA sequences of Schistosoma japonicum genes.</title>
        <authorList>
            <person name="Han Z."/>
        </authorList>
    </citation>
    <scope>NUCLEOTIDE SEQUENCE</scope>
</reference>
<dbReference type="InterPro" id="IPR025705">
    <property type="entry name" value="Beta_hexosaminidase_sua/sub"/>
</dbReference>
<reference evidence="13" key="2">
    <citation type="journal article" date="2006" name="PLoS Pathog.">
        <title>New perspectives on host-parasite interplay by comparative transcriptomic and proteomic analyses of Schistosoma japonicum.</title>
        <authorList>
            <person name="Liu F."/>
            <person name="Lu J."/>
            <person name="Hu W."/>
            <person name="Wang S.Y."/>
            <person name="Cui S.J."/>
            <person name="Chi M."/>
            <person name="Yan Q."/>
            <person name="Wang X.R."/>
            <person name="Song H.D."/>
            <person name="Xu X.N."/>
            <person name="Wang J.J."/>
            <person name="Zhang X.L."/>
            <person name="Zhang X."/>
            <person name="Wang Z.Q."/>
            <person name="Xue C.L."/>
            <person name="Brindley P.J."/>
            <person name="McManus D.P."/>
            <person name="Yang P.Y."/>
            <person name="Feng Z."/>
            <person name="Chen Z."/>
            <person name="Han Z.G."/>
        </authorList>
    </citation>
    <scope>NUCLEOTIDE SEQUENCE</scope>
</reference>
<feature type="signal peptide" evidence="10">
    <location>
        <begin position="1"/>
        <end position="24"/>
    </location>
</feature>
<feature type="domain" description="Glycoside hydrolase family 20 catalytic" evidence="11">
    <location>
        <begin position="165"/>
        <end position="487"/>
    </location>
</feature>